<feature type="region of interest" description="Disordered" evidence="1">
    <location>
        <begin position="129"/>
        <end position="152"/>
    </location>
</feature>
<name>A0A5N4WHB9_9GAMM</name>
<organism evidence="2 3">
    <name type="scientific">Acinetobacter tandoii</name>
    <dbReference type="NCBI Taxonomy" id="202954"/>
    <lineage>
        <taxon>Bacteria</taxon>
        <taxon>Pseudomonadati</taxon>
        <taxon>Pseudomonadota</taxon>
        <taxon>Gammaproteobacteria</taxon>
        <taxon>Moraxellales</taxon>
        <taxon>Moraxellaceae</taxon>
        <taxon>Acinetobacter</taxon>
    </lineage>
</organism>
<sequence>MQIKLLISESNGKYLYEPKTVAEVEHILGESVVLLKEPIYSLGLGCVINVFRTVQALNIDLEIGTKDDDWSFLIRPEHNFNPSAGRAFEDNAWRQIRKSHTDYPLWSQIDYEDAVDFFEELRFGGGWPSKTGNPSGSGRYNNLSQVRGGNGN</sequence>
<feature type="compositionally biased region" description="Polar residues" evidence="1">
    <location>
        <begin position="130"/>
        <end position="152"/>
    </location>
</feature>
<dbReference type="RefSeq" id="WP_151504055.1">
    <property type="nucleotide sequence ID" value="NZ_VXLD01000002.1"/>
</dbReference>
<accession>A0A5N4WHB9</accession>
<evidence type="ECO:0000313" key="3">
    <source>
        <dbReference type="Proteomes" id="UP000325788"/>
    </source>
</evidence>
<reference evidence="2 3" key="1">
    <citation type="submission" date="2019-09" db="EMBL/GenBank/DDBJ databases">
        <title>Draft genome sequence of Acinetobacter tandoii W4-4-4 isolated from environmental water sample.</title>
        <authorList>
            <person name="Wee S.K."/>
            <person name="Yan B."/>
            <person name="Mustaffa S.B."/>
            <person name="Yap E.P.H."/>
        </authorList>
    </citation>
    <scope>NUCLEOTIDE SEQUENCE [LARGE SCALE GENOMIC DNA]</scope>
    <source>
        <strain evidence="2 3">W4-4-4</strain>
    </source>
</reference>
<proteinExistence type="predicted"/>
<dbReference type="EMBL" id="VXLD01000002">
    <property type="protein sequence ID" value="KAB1857837.1"/>
    <property type="molecule type" value="Genomic_DNA"/>
</dbReference>
<evidence type="ECO:0000256" key="1">
    <source>
        <dbReference type="SAM" id="MobiDB-lite"/>
    </source>
</evidence>
<evidence type="ECO:0000313" key="2">
    <source>
        <dbReference type="EMBL" id="KAB1857837.1"/>
    </source>
</evidence>
<dbReference type="AlphaFoldDB" id="A0A5N4WHB9"/>
<comment type="caution">
    <text evidence="2">The sequence shown here is derived from an EMBL/GenBank/DDBJ whole genome shotgun (WGS) entry which is preliminary data.</text>
</comment>
<gene>
    <name evidence="2" type="ORF">F4W09_03600</name>
</gene>
<dbReference type="Proteomes" id="UP000325788">
    <property type="component" value="Unassembled WGS sequence"/>
</dbReference>
<protein>
    <submittedName>
        <fullName evidence="2">Uncharacterized protein</fullName>
    </submittedName>
</protein>